<feature type="region of interest" description="Disordered" evidence="1">
    <location>
        <begin position="1"/>
        <end position="28"/>
    </location>
</feature>
<sequence>MCFKPKIPKMDLPNKPIDPAPLTATPTGVAFGEQADDKVEEVGRKTLKVGNKLAGKIKAGGSNGLESS</sequence>
<proteinExistence type="predicted"/>
<dbReference type="EMBL" id="MT902335">
    <property type="protein sequence ID" value="QNL29343.1"/>
    <property type="molecule type" value="Genomic_DNA"/>
</dbReference>
<evidence type="ECO:0000313" key="3">
    <source>
        <dbReference type="Proteomes" id="UP000516165"/>
    </source>
</evidence>
<reference evidence="2 3" key="1">
    <citation type="submission" date="2020-08" db="EMBL/GenBank/DDBJ databases">
        <authorList>
            <person name="Zhao J."/>
            <person name="Wei X."/>
            <person name="Pan Q."/>
            <person name="Ren H."/>
            <person name="Sun H."/>
            <person name="Yan Y."/>
            <person name="Cui T."/>
        </authorList>
    </citation>
    <scope>NUCLEOTIDE SEQUENCE [LARGE SCALE GENOMIC DNA]</scope>
</reference>
<organism evidence="2 3">
    <name type="scientific">Pasteurella phage vB_PmuP_Pa7</name>
    <dbReference type="NCBI Taxonomy" id="2767198"/>
    <lineage>
        <taxon>Viruses</taxon>
        <taxon>Duplodnaviria</taxon>
        <taxon>Heunggongvirae</taxon>
        <taxon>Uroviricota</taxon>
        <taxon>Caudoviricetes</taxon>
        <taxon>Autographivirales</taxon>
        <taxon>Autotranscriptaviridae</taxon>
        <taxon>Studiervirinae</taxon>
        <taxon>Wuhanvirus</taxon>
        <taxon>Wuhanvirus PHB02</taxon>
    </lineage>
</organism>
<evidence type="ECO:0000256" key="1">
    <source>
        <dbReference type="SAM" id="MobiDB-lite"/>
    </source>
</evidence>
<name>A0A7G8ZYR2_9CAUD</name>
<evidence type="ECO:0000313" key="2">
    <source>
        <dbReference type="EMBL" id="QNL29343.1"/>
    </source>
</evidence>
<protein>
    <submittedName>
        <fullName evidence="2">Uncharacterized protein</fullName>
    </submittedName>
</protein>
<dbReference type="Pfam" id="PF17570">
    <property type="entry name" value="T7-like_gp67"/>
    <property type="match status" value="1"/>
</dbReference>
<dbReference type="InterPro" id="IPR020134">
    <property type="entry name" value="Phage_T7-like_6.7"/>
</dbReference>
<accession>A0A7G8ZYR2</accession>
<dbReference type="Proteomes" id="UP000516165">
    <property type="component" value="Segment"/>
</dbReference>